<dbReference type="InterPro" id="IPR050682">
    <property type="entry name" value="ModA/WtpA"/>
</dbReference>
<dbReference type="AlphaFoldDB" id="A0AAW9DRX7"/>
<accession>A0AAW9DRX7</accession>
<dbReference type="PANTHER" id="PTHR30632">
    <property type="entry name" value="MOLYBDATE-BINDING PERIPLASMIC PROTEIN"/>
    <property type="match status" value="1"/>
</dbReference>
<reference evidence="2 3" key="1">
    <citation type="submission" date="2023-11" db="EMBL/GenBank/DDBJ databases">
        <title>MicrobeMod: A computational toolkit for identifying prokaryotic methylation and restriction-modification with nanopore sequencing.</title>
        <authorList>
            <person name="Crits-Christoph A."/>
            <person name="Kang S.C."/>
            <person name="Lee H."/>
            <person name="Ostrov N."/>
        </authorList>
    </citation>
    <scope>NUCLEOTIDE SEQUENCE [LARGE SCALE GENOMIC DNA]</scope>
    <source>
        <strain evidence="2 3">DSMZ 700</strain>
    </source>
</reference>
<dbReference type="PANTHER" id="PTHR30632:SF0">
    <property type="entry name" value="SULFATE-BINDING PROTEIN"/>
    <property type="match status" value="1"/>
</dbReference>
<dbReference type="Pfam" id="PF13531">
    <property type="entry name" value="SBP_bac_11"/>
    <property type="match status" value="1"/>
</dbReference>
<name>A0AAW9DRX7_ACIAO</name>
<dbReference type="SUPFAM" id="SSF53850">
    <property type="entry name" value="Periplasmic binding protein-like II"/>
    <property type="match status" value="1"/>
</dbReference>
<protein>
    <submittedName>
        <fullName evidence="2">Substrate-binding domain-containing protein</fullName>
    </submittedName>
</protein>
<comment type="caution">
    <text evidence="2">The sequence shown here is derived from an EMBL/GenBank/DDBJ whole genome shotgun (WGS) entry which is preliminary data.</text>
</comment>
<feature type="chain" id="PRO_5044004315" evidence="1">
    <location>
        <begin position="29"/>
        <end position="336"/>
    </location>
</feature>
<sequence>MKTRMKLRLAAVVSAACLAVAGLAIAHAADTGWNGKVEAPKYKGDMFPPWQGGANNDTVNKGFLFTVPEVDDMADFHGDIDHPKLILYIGGNYYFAVAPLVKTFEAEHPQYKGGVFVVTIPPGLEIKAMKAGGIFTVGNMSFTAKPDAFLAGLKKVKSLISDGMLVGPPVAYATNNLTIMIPKGNPGHITGLKDFGKPGVKLVMPNPAFEGIARQIEASLVKAGGKALEQKVYETGVKDGSTILTHIHHRQTPLFLMQGLADAGVTWKSEAIFQEQIGHPISNIDLPAKYNTTAIYGGAMVKDAAHPAAAKAWLSFVQTPAALKIFEHYGFKPYKK</sequence>
<dbReference type="Proteomes" id="UP001279553">
    <property type="component" value="Unassembled WGS sequence"/>
</dbReference>
<organism evidence="2 3">
    <name type="scientific">Acidiphilium acidophilum</name>
    <name type="common">Thiobacillus acidophilus</name>
    <dbReference type="NCBI Taxonomy" id="76588"/>
    <lineage>
        <taxon>Bacteria</taxon>
        <taxon>Pseudomonadati</taxon>
        <taxon>Pseudomonadota</taxon>
        <taxon>Alphaproteobacteria</taxon>
        <taxon>Acetobacterales</taxon>
        <taxon>Acidocellaceae</taxon>
        <taxon>Acidiphilium</taxon>
    </lineage>
</organism>
<dbReference type="GO" id="GO:0030973">
    <property type="term" value="F:molybdate ion binding"/>
    <property type="evidence" value="ECO:0007669"/>
    <property type="project" value="TreeGrafter"/>
</dbReference>
<gene>
    <name evidence="2" type="ORF">SIL87_11890</name>
</gene>
<dbReference type="Gene3D" id="3.40.190.10">
    <property type="entry name" value="Periplasmic binding protein-like II"/>
    <property type="match status" value="2"/>
</dbReference>
<evidence type="ECO:0000313" key="2">
    <source>
        <dbReference type="EMBL" id="MDX5931470.1"/>
    </source>
</evidence>
<dbReference type="RefSeq" id="WP_319614382.1">
    <property type="nucleotide sequence ID" value="NZ_JAWXYB010000018.1"/>
</dbReference>
<keyword evidence="1" id="KW-0732">Signal</keyword>
<dbReference type="EMBL" id="JAWXYB010000018">
    <property type="protein sequence ID" value="MDX5931470.1"/>
    <property type="molecule type" value="Genomic_DNA"/>
</dbReference>
<feature type="signal peptide" evidence="1">
    <location>
        <begin position="1"/>
        <end position="28"/>
    </location>
</feature>
<keyword evidence="3" id="KW-1185">Reference proteome</keyword>
<dbReference type="GO" id="GO:0015689">
    <property type="term" value="P:molybdate ion transport"/>
    <property type="evidence" value="ECO:0007669"/>
    <property type="project" value="TreeGrafter"/>
</dbReference>
<proteinExistence type="predicted"/>
<evidence type="ECO:0000256" key="1">
    <source>
        <dbReference type="SAM" id="SignalP"/>
    </source>
</evidence>
<evidence type="ECO:0000313" key="3">
    <source>
        <dbReference type="Proteomes" id="UP001279553"/>
    </source>
</evidence>